<dbReference type="GO" id="GO:0000974">
    <property type="term" value="C:Prp19 complex"/>
    <property type="evidence" value="ECO:0007669"/>
    <property type="project" value="TreeGrafter"/>
</dbReference>
<keyword evidence="7" id="KW-0539">Nucleus</keyword>
<evidence type="ECO:0000259" key="11">
    <source>
        <dbReference type="Pfam" id="PF23233"/>
    </source>
</evidence>
<evidence type="ECO:0000256" key="2">
    <source>
        <dbReference type="ARBA" id="ARBA00008644"/>
    </source>
</evidence>
<dbReference type="WBParaSite" id="sdigi.contig107.g4471.t1">
    <property type="protein sequence ID" value="sdigi.contig107.g4471.t1"/>
    <property type="gene ID" value="sdigi.contig107.g4471"/>
</dbReference>
<dbReference type="InterPro" id="IPR056350">
    <property type="entry name" value="HAT_Syf1_central"/>
</dbReference>
<feature type="region of interest" description="Disordered" evidence="8">
    <location>
        <begin position="807"/>
        <end position="842"/>
    </location>
</feature>
<evidence type="ECO:0000256" key="4">
    <source>
        <dbReference type="ARBA" id="ARBA00022728"/>
    </source>
</evidence>
<dbReference type="InterPro" id="IPR011990">
    <property type="entry name" value="TPR-like_helical_dom_sf"/>
</dbReference>
<dbReference type="SUPFAM" id="SSF48452">
    <property type="entry name" value="TPR-like"/>
    <property type="match status" value="5"/>
</dbReference>
<feature type="domain" description="Pre-mRNA-splicing factor Syf1-like N-terminal HAT-repeats" evidence="11">
    <location>
        <begin position="31"/>
        <end position="190"/>
    </location>
</feature>
<evidence type="ECO:0000259" key="10">
    <source>
        <dbReference type="Pfam" id="PF23231"/>
    </source>
</evidence>
<dbReference type="AlphaFoldDB" id="A0A915PJE9"/>
<dbReference type="InterPro" id="IPR003107">
    <property type="entry name" value="HAT"/>
</dbReference>
<keyword evidence="6" id="KW-0508">mRNA splicing</keyword>
<dbReference type="PANTHER" id="PTHR11246">
    <property type="entry name" value="PRE-MRNA SPLICING FACTOR"/>
    <property type="match status" value="1"/>
</dbReference>
<dbReference type="Pfam" id="PF23231">
    <property type="entry name" value="HAT_Syf1_CNRKL1_C"/>
    <property type="match status" value="1"/>
</dbReference>
<evidence type="ECO:0000256" key="5">
    <source>
        <dbReference type="ARBA" id="ARBA00022737"/>
    </source>
</evidence>
<keyword evidence="12" id="KW-1185">Reference proteome</keyword>
<dbReference type="Gene3D" id="1.25.40.10">
    <property type="entry name" value="Tetratricopeptide repeat domain"/>
    <property type="match status" value="2"/>
</dbReference>
<feature type="domain" description="Pre-mRNA-splicing factor Syf1/CRNKL1-like C-terminal HAT-repeats" evidence="10">
    <location>
        <begin position="402"/>
        <end position="769"/>
    </location>
</feature>
<dbReference type="InterPro" id="IPR055430">
    <property type="entry name" value="HAT_Syf1_CNRKL1_C"/>
</dbReference>
<dbReference type="GO" id="GO:0071014">
    <property type="term" value="C:post-mRNA release spliceosomal complex"/>
    <property type="evidence" value="ECO:0007669"/>
    <property type="project" value="TreeGrafter"/>
</dbReference>
<keyword evidence="5" id="KW-0677">Repeat</keyword>
<evidence type="ECO:0000256" key="8">
    <source>
        <dbReference type="SAM" id="MobiDB-lite"/>
    </source>
</evidence>
<dbReference type="PANTHER" id="PTHR11246:SF5">
    <property type="entry name" value="PRE-MRNA-SPLICING FACTOR SYF1"/>
    <property type="match status" value="1"/>
</dbReference>
<evidence type="ECO:0000259" key="9">
    <source>
        <dbReference type="Pfam" id="PF23220"/>
    </source>
</evidence>
<reference evidence="13" key="1">
    <citation type="submission" date="2022-11" db="UniProtKB">
        <authorList>
            <consortium name="WormBaseParasite"/>
        </authorList>
    </citation>
    <scope>IDENTIFICATION</scope>
</reference>
<dbReference type="InterPro" id="IPR055433">
    <property type="entry name" value="HAT_Syf1-like_N"/>
</dbReference>
<dbReference type="Pfam" id="PF23233">
    <property type="entry name" value="HAT_Syf1_CNRKL1_N"/>
    <property type="match status" value="1"/>
</dbReference>
<accession>A0A915PJE9</accession>
<feature type="domain" description="Pre-mRNA-splicing factor SYF1 central HAT repeats" evidence="9">
    <location>
        <begin position="194"/>
        <end position="400"/>
    </location>
</feature>
<dbReference type="Pfam" id="PF23220">
    <property type="entry name" value="HAT_Syf1_M"/>
    <property type="match status" value="1"/>
</dbReference>
<keyword evidence="4" id="KW-0747">Spliceosome</keyword>
<comment type="similarity">
    <text evidence="2">Belongs to the crooked-neck family.</text>
</comment>
<evidence type="ECO:0000313" key="12">
    <source>
        <dbReference type="Proteomes" id="UP000887581"/>
    </source>
</evidence>
<dbReference type="Proteomes" id="UP000887581">
    <property type="component" value="Unplaced"/>
</dbReference>
<dbReference type="GO" id="GO:0000349">
    <property type="term" value="P:generation of catalytic spliceosome for first transesterification step"/>
    <property type="evidence" value="ECO:0007669"/>
    <property type="project" value="TreeGrafter"/>
</dbReference>
<organism evidence="12 13">
    <name type="scientific">Setaria digitata</name>
    <dbReference type="NCBI Taxonomy" id="48799"/>
    <lineage>
        <taxon>Eukaryota</taxon>
        <taxon>Metazoa</taxon>
        <taxon>Ecdysozoa</taxon>
        <taxon>Nematoda</taxon>
        <taxon>Chromadorea</taxon>
        <taxon>Rhabditida</taxon>
        <taxon>Spirurina</taxon>
        <taxon>Spiruromorpha</taxon>
        <taxon>Filarioidea</taxon>
        <taxon>Setariidae</taxon>
        <taxon>Setaria</taxon>
    </lineage>
</organism>
<proteinExistence type="inferred from homology"/>
<feature type="compositionally biased region" description="Acidic residues" evidence="8">
    <location>
        <begin position="807"/>
        <end position="822"/>
    </location>
</feature>
<dbReference type="InterPro" id="IPR045075">
    <property type="entry name" value="Syf1-like"/>
</dbReference>
<evidence type="ECO:0000256" key="1">
    <source>
        <dbReference type="ARBA" id="ARBA00004123"/>
    </source>
</evidence>
<evidence type="ECO:0000256" key="3">
    <source>
        <dbReference type="ARBA" id="ARBA00022664"/>
    </source>
</evidence>
<evidence type="ECO:0000256" key="7">
    <source>
        <dbReference type="ARBA" id="ARBA00023242"/>
    </source>
</evidence>
<dbReference type="FunFam" id="1.25.40.10:FF:000137">
    <property type="entry name" value="Pre-mRNA-splicing factor syf1"/>
    <property type="match status" value="1"/>
</dbReference>
<dbReference type="FunFam" id="1.25.40.10:FF:001071">
    <property type="entry name" value="pre-mRNA-splicing factor SYF1-like"/>
    <property type="match status" value="1"/>
</dbReference>
<evidence type="ECO:0000313" key="13">
    <source>
        <dbReference type="WBParaSite" id="sdigi.contig107.g4471.t1"/>
    </source>
</evidence>
<dbReference type="FunFam" id="1.25.40.10:FF:000023">
    <property type="entry name" value="Pre-mRNA-splicing factor SYF1"/>
    <property type="match status" value="1"/>
</dbReference>
<name>A0A915PJE9_9BILA</name>
<dbReference type="GO" id="GO:0071007">
    <property type="term" value="C:U2-type catalytic step 2 spliceosome"/>
    <property type="evidence" value="ECO:0007669"/>
    <property type="project" value="TreeGrafter"/>
</dbReference>
<comment type="subcellular location">
    <subcellularLocation>
        <location evidence="1">Nucleus</location>
    </subcellularLocation>
</comment>
<dbReference type="FunFam" id="1.25.40.10:FF:000220">
    <property type="entry name" value="Pre-mRNA-splicing factor SYF1"/>
    <property type="match status" value="1"/>
</dbReference>
<evidence type="ECO:0000256" key="6">
    <source>
        <dbReference type="ARBA" id="ARBA00023187"/>
    </source>
</evidence>
<dbReference type="SMART" id="SM00386">
    <property type="entry name" value="HAT"/>
    <property type="match status" value="12"/>
</dbReference>
<keyword evidence="3" id="KW-0507">mRNA processing</keyword>
<protein>
    <submittedName>
        <fullName evidence="13">Pre-mRNA-splicing factor SYF1</fullName>
    </submittedName>
</protein>
<sequence>MANQTAESSSSAGIGVAEMTKKVSSVVLEEEDVGFEEDILKNPFSLRSWLRYIEHKKKCKAPTKQINLVYERALKELPGSYKLWYKYLRFRRKQVADKCPTDPAYKHVNNAYERALVFMHKMPRIWMEYCEFLTLQRLVTQTRRVFDRSLRALPVTQHDRIWPLYIKFVTSHEIPETTIRVYRRYLKLLPKYREDFVDYLRKIDHLDDAAQQLAILVNDDKPYSEHGRTTHQLWTELCELISKNPSKVHSLNGDSIIRQGIQRYSDQVGLLWCSLAEYYIRSGHFERARDVYEESLISVKTVRDFTQIFDAYAKFAERATAAKMDEIDNEDTEADEEQQLELELLFARFEHLMDRRPLLLNSVLLRQNPHNAYEWLNRVQLYEGNKKKQIETYEQAVQTVQPKLQTGKLSNIWISFAKFYEQEGILDEARLIFEKGLRSEYTKVDDLASVWCEYVEFELRRRNPERAKMLMQRATAMPPRRAHYFDETEPIWSLYADIEEAFGTLESCQAVYERIIDLRIATPQVVVNYAKFLEENNYFENAFKAYEKGVALFKWPVVNEIWTGGKKLERARDLFEQCLENCPPKFAMKLYLLYAKLEEEYGLPRHAMNIYNRATAAVERHEMYSMFNIYIKKATSMYGLTHTRPIFEHAIEVLPEDQSREMSIRFAQMERTLGEIDRARAIYAHCSEICDPRVHGQFWEIWKEFEVKHGNEDTVREMLRIKRSVQATYNTNVNIMSAQMLSTAAGVTTGTIMHEPSTAGDSMAMLEARAQKIAEEEIGVAKLAVSNAGIKFVRGAANVVESNVTENPDEIDIGDDDGTNDDVETKAVPAGVLGSLAKESDQ</sequence>